<keyword evidence="3" id="KW-1185">Reference proteome</keyword>
<keyword evidence="1" id="KW-0812">Transmembrane</keyword>
<feature type="transmembrane region" description="Helical" evidence="1">
    <location>
        <begin position="46"/>
        <end position="66"/>
    </location>
</feature>
<feature type="transmembrane region" description="Helical" evidence="1">
    <location>
        <begin position="135"/>
        <end position="153"/>
    </location>
</feature>
<comment type="caution">
    <text evidence="2">The sequence shown here is derived from an EMBL/GenBank/DDBJ whole genome shotgun (WGS) entry which is preliminary data.</text>
</comment>
<proteinExistence type="predicted"/>
<dbReference type="Proteomes" id="UP001595772">
    <property type="component" value="Unassembled WGS sequence"/>
</dbReference>
<feature type="transmembrane region" description="Helical" evidence="1">
    <location>
        <begin position="185"/>
        <end position="207"/>
    </location>
</feature>
<feature type="transmembrane region" description="Helical" evidence="1">
    <location>
        <begin position="110"/>
        <end position="129"/>
    </location>
</feature>
<dbReference type="RefSeq" id="WP_379497793.1">
    <property type="nucleotide sequence ID" value="NZ_JBHSAO010000011.1"/>
</dbReference>
<name>A0ABV8GZK8_9BACI</name>
<feature type="transmembrane region" description="Helical" evidence="1">
    <location>
        <begin position="6"/>
        <end position="26"/>
    </location>
</feature>
<dbReference type="EMBL" id="JBHSAO010000011">
    <property type="protein sequence ID" value="MFC4025308.1"/>
    <property type="molecule type" value="Genomic_DNA"/>
</dbReference>
<evidence type="ECO:0000313" key="2">
    <source>
        <dbReference type="EMBL" id="MFC4025308.1"/>
    </source>
</evidence>
<keyword evidence="1" id="KW-1133">Transmembrane helix</keyword>
<accession>A0ABV8GZK8</accession>
<reference evidence="3" key="1">
    <citation type="journal article" date="2019" name="Int. J. Syst. Evol. Microbiol.">
        <title>The Global Catalogue of Microorganisms (GCM) 10K type strain sequencing project: providing services to taxonomists for standard genome sequencing and annotation.</title>
        <authorList>
            <consortium name="The Broad Institute Genomics Platform"/>
            <consortium name="The Broad Institute Genome Sequencing Center for Infectious Disease"/>
            <person name="Wu L."/>
            <person name="Ma J."/>
        </authorList>
    </citation>
    <scope>NUCLEOTIDE SEQUENCE [LARGE SCALE GENOMIC DNA]</scope>
    <source>
        <strain evidence="3">IBRC-M 10703</strain>
    </source>
</reference>
<feature type="transmembrane region" description="Helical" evidence="1">
    <location>
        <begin position="81"/>
        <end position="98"/>
    </location>
</feature>
<organism evidence="2 3">
    <name type="scientific">Oceanobacillus longus</name>
    <dbReference type="NCBI Taxonomy" id="930120"/>
    <lineage>
        <taxon>Bacteria</taxon>
        <taxon>Bacillati</taxon>
        <taxon>Bacillota</taxon>
        <taxon>Bacilli</taxon>
        <taxon>Bacillales</taxon>
        <taxon>Bacillaceae</taxon>
        <taxon>Oceanobacillus</taxon>
    </lineage>
</organism>
<sequence>MVITSKLIPISILVLSFAAGIISFYIMSDLPKEEKKKQIDELISQLVNFVLFIWLGKILLHFSIFIKDPLAILAYPANSDSFYLAALGIVIVLFYKSFRKQLNVLALMKSFLHVFLVASFLYEFIQFVWYNNPYAFGYLIVLAILLLLYFLLYRRITASLLLMVMVGGWSLGMWMLTSIQPFVTVFGYIMEPWFVGLFFMLSFVILINKRRKGDVQ</sequence>
<gene>
    <name evidence="2" type="ORF">ACFOUV_16040</name>
</gene>
<keyword evidence="1" id="KW-0472">Membrane</keyword>
<evidence type="ECO:0000256" key="1">
    <source>
        <dbReference type="SAM" id="Phobius"/>
    </source>
</evidence>
<evidence type="ECO:0000313" key="3">
    <source>
        <dbReference type="Proteomes" id="UP001595772"/>
    </source>
</evidence>
<feature type="transmembrane region" description="Helical" evidence="1">
    <location>
        <begin position="160"/>
        <end position="179"/>
    </location>
</feature>
<protein>
    <submittedName>
        <fullName evidence="2">Uncharacterized protein</fullName>
    </submittedName>
</protein>